<proteinExistence type="predicted"/>
<dbReference type="AlphaFoldDB" id="A0A2P2QGY7"/>
<name>A0A2P2QGY7_RHIMU</name>
<dbReference type="EMBL" id="GGEC01085673">
    <property type="protein sequence ID" value="MBX66157.1"/>
    <property type="molecule type" value="Transcribed_RNA"/>
</dbReference>
<reference evidence="1" key="1">
    <citation type="submission" date="2018-02" db="EMBL/GenBank/DDBJ databases">
        <title>Rhizophora mucronata_Transcriptome.</title>
        <authorList>
            <person name="Meera S.P."/>
            <person name="Sreeshan A."/>
            <person name="Augustine A."/>
        </authorList>
    </citation>
    <scope>NUCLEOTIDE SEQUENCE</scope>
    <source>
        <tissue evidence="1">Leaf</tissue>
    </source>
</reference>
<accession>A0A2P2QGY7</accession>
<evidence type="ECO:0000313" key="1">
    <source>
        <dbReference type="EMBL" id="MBX66157.1"/>
    </source>
</evidence>
<organism evidence="1">
    <name type="scientific">Rhizophora mucronata</name>
    <name type="common">Asiatic mangrove</name>
    <dbReference type="NCBI Taxonomy" id="61149"/>
    <lineage>
        <taxon>Eukaryota</taxon>
        <taxon>Viridiplantae</taxon>
        <taxon>Streptophyta</taxon>
        <taxon>Embryophyta</taxon>
        <taxon>Tracheophyta</taxon>
        <taxon>Spermatophyta</taxon>
        <taxon>Magnoliopsida</taxon>
        <taxon>eudicotyledons</taxon>
        <taxon>Gunneridae</taxon>
        <taxon>Pentapetalae</taxon>
        <taxon>rosids</taxon>
        <taxon>fabids</taxon>
        <taxon>Malpighiales</taxon>
        <taxon>Rhizophoraceae</taxon>
        <taxon>Rhizophora</taxon>
    </lineage>
</organism>
<sequence length="29" mass="3508">MYSCQNVLIFQLEFPIYFRQISGSKHVMK</sequence>
<protein>
    <submittedName>
        <fullName evidence="1">Uncharacterized protein</fullName>
    </submittedName>
</protein>